<dbReference type="GO" id="GO:0005685">
    <property type="term" value="C:U1 snRNP"/>
    <property type="evidence" value="ECO:0007669"/>
    <property type="project" value="InterPro"/>
</dbReference>
<feature type="compositionally biased region" description="Low complexity" evidence="3">
    <location>
        <begin position="290"/>
        <end position="309"/>
    </location>
</feature>
<gene>
    <name evidence="4" type="ORF">OXX778_LOCUS6976</name>
</gene>
<dbReference type="Proteomes" id="UP000663879">
    <property type="component" value="Unassembled WGS sequence"/>
</dbReference>
<dbReference type="InterPro" id="IPR004882">
    <property type="entry name" value="Luc7-rel"/>
</dbReference>
<feature type="compositionally biased region" description="Basic and acidic residues" evidence="3">
    <location>
        <begin position="241"/>
        <end position="285"/>
    </location>
</feature>
<evidence type="ECO:0000256" key="1">
    <source>
        <dbReference type="ARBA" id="ARBA00005655"/>
    </source>
</evidence>
<feature type="region of interest" description="Disordered" evidence="3">
    <location>
        <begin position="241"/>
        <end position="404"/>
    </location>
</feature>
<feature type="coiled-coil region" evidence="2">
    <location>
        <begin position="95"/>
        <end position="177"/>
    </location>
</feature>
<comment type="caution">
    <text evidence="4">The sequence shown here is derived from an EMBL/GenBank/DDBJ whole genome shotgun (WGS) entry which is preliminary data.</text>
</comment>
<dbReference type="EMBL" id="CAJNOC010000862">
    <property type="protein sequence ID" value="CAF0811110.1"/>
    <property type="molecule type" value="Genomic_DNA"/>
</dbReference>
<dbReference type="Pfam" id="PF03194">
    <property type="entry name" value="LUC7"/>
    <property type="match status" value="1"/>
</dbReference>
<feature type="compositionally biased region" description="Acidic residues" evidence="3">
    <location>
        <begin position="386"/>
        <end position="398"/>
    </location>
</feature>
<dbReference type="OrthoDB" id="10266921at2759"/>
<dbReference type="GO" id="GO:0006376">
    <property type="term" value="P:mRNA splice site recognition"/>
    <property type="evidence" value="ECO:0007669"/>
    <property type="project" value="InterPro"/>
</dbReference>
<evidence type="ECO:0008006" key="6">
    <source>
        <dbReference type="Google" id="ProtNLM"/>
    </source>
</evidence>
<keyword evidence="5" id="KW-1185">Reference proteome</keyword>
<evidence type="ECO:0000256" key="3">
    <source>
        <dbReference type="SAM" id="MobiDB-lite"/>
    </source>
</evidence>
<proteinExistence type="inferred from homology"/>
<comment type="similarity">
    <text evidence="1">Belongs to the Luc7 family.</text>
</comment>
<dbReference type="AlphaFoldDB" id="A0A813TP88"/>
<feature type="compositionally biased region" description="Basic and acidic residues" evidence="3">
    <location>
        <begin position="310"/>
        <end position="332"/>
    </location>
</feature>
<protein>
    <recommendedName>
        <fullName evidence="6">Luc7-like protein 3</fullName>
    </recommendedName>
</protein>
<feature type="compositionally biased region" description="Basic residues" evidence="3">
    <location>
        <begin position="333"/>
        <end position="347"/>
    </location>
</feature>
<reference evidence="4" key="1">
    <citation type="submission" date="2021-02" db="EMBL/GenBank/DDBJ databases">
        <authorList>
            <person name="Nowell W R."/>
        </authorList>
    </citation>
    <scope>NUCLEOTIDE SEQUENCE</scope>
    <source>
        <strain evidence="4">Ploen Becks lab</strain>
    </source>
</reference>
<keyword evidence="2" id="KW-0175">Coiled coil</keyword>
<evidence type="ECO:0000313" key="4">
    <source>
        <dbReference type="EMBL" id="CAF0811110.1"/>
    </source>
</evidence>
<sequence>MALQSNAALLDELMGKHRNVAPGACVNQVKFTDDDVCKYYLVEFCPHDLFVNTRADLGPCTKIHDDELKKQYLKSSRFGRLGYEEDYERFLRSLLNEVERKIRRGNERLKLTQNDSSSDKKNPLDIKREKVAELKEKINALIKEAESLGEEGRIDEAQEALERCEVVKAECKTHETQLELAIHNAETKQMEVCNICGSFLIINDAQSRIEEHNAGKQHQGYAKLRSALEDIRKKRLDELEKREKEREAREKEREKERERHRDHHRDRDRDRSRDRHRDRDRDRRDRRSSRSPSSRHLSKRNGSSSSSLNNHRDSRDRDRDRDRRSSHSDYRSKRTRSRSRSKDRKHLKTENGNHEEKSRQIEKETDEFLKLADDLIKIPEKVKDEEKEEGEADDDVDEGEIRGN</sequence>
<organism evidence="4 5">
    <name type="scientific">Brachionus calyciflorus</name>
    <dbReference type="NCBI Taxonomy" id="104777"/>
    <lineage>
        <taxon>Eukaryota</taxon>
        <taxon>Metazoa</taxon>
        <taxon>Spiralia</taxon>
        <taxon>Gnathifera</taxon>
        <taxon>Rotifera</taxon>
        <taxon>Eurotatoria</taxon>
        <taxon>Monogononta</taxon>
        <taxon>Pseudotrocha</taxon>
        <taxon>Ploima</taxon>
        <taxon>Brachionidae</taxon>
        <taxon>Brachionus</taxon>
    </lineage>
</organism>
<evidence type="ECO:0000313" key="5">
    <source>
        <dbReference type="Proteomes" id="UP000663879"/>
    </source>
</evidence>
<feature type="compositionally biased region" description="Basic and acidic residues" evidence="3">
    <location>
        <begin position="348"/>
        <end position="385"/>
    </location>
</feature>
<name>A0A813TP88_9BILA</name>
<dbReference type="PANTHER" id="PTHR12375">
    <property type="entry name" value="RNA-BINDING PROTEIN LUC7-RELATED"/>
    <property type="match status" value="1"/>
</dbReference>
<dbReference type="GO" id="GO:0003729">
    <property type="term" value="F:mRNA binding"/>
    <property type="evidence" value="ECO:0007669"/>
    <property type="project" value="InterPro"/>
</dbReference>
<accession>A0A813TP88</accession>
<evidence type="ECO:0000256" key="2">
    <source>
        <dbReference type="SAM" id="Coils"/>
    </source>
</evidence>